<comment type="caution">
    <text evidence="10">The sequence shown here is derived from an EMBL/GenBank/DDBJ whole genome shotgun (WGS) entry which is preliminary data.</text>
</comment>
<dbReference type="InterPro" id="IPR036390">
    <property type="entry name" value="WH_DNA-bd_sf"/>
</dbReference>
<comment type="subunit">
    <text evidence="9">Homodimer.</text>
</comment>
<keyword evidence="11" id="KW-1185">Reference proteome</keyword>
<dbReference type="PANTHER" id="PTHR33202">
    <property type="entry name" value="ZINC UPTAKE REGULATION PROTEIN"/>
    <property type="match status" value="1"/>
</dbReference>
<gene>
    <name evidence="9" type="primary">fur</name>
    <name evidence="10" type="ORF">IOQ59_16780</name>
</gene>
<keyword evidence="2 9" id="KW-0678">Repressor</keyword>
<evidence type="ECO:0000256" key="3">
    <source>
        <dbReference type="ARBA" id="ARBA00022833"/>
    </source>
</evidence>
<comment type="cofactor">
    <cofactor evidence="8">
        <name>Mn(2+)</name>
        <dbReference type="ChEBI" id="CHEBI:29035"/>
    </cofactor>
    <cofactor evidence="8">
        <name>Fe(2+)</name>
        <dbReference type="ChEBI" id="CHEBI:29033"/>
    </cofactor>
    <text evidence="8">Binds 1 Mn(2+) or Fe(2+) ion per subunit.</text>
</comment>
<dbReference type="GO" id="GO:0008270">
    <property type="term" value="F:zinc ion binding"/>
    <property type="evidence" value="ECO:0007669"/>
    <property type="project" value="TreeGrafter"/>
</dbReference>
<dbReference type="GO" id="GO:0005829">
    <property type="term" value="C:cytosol"/>
    <property type="evidence" value="ECO:0007669"/>
    <property type="project" value="TreeGrafter"/>
</dbReference>
<dbReference type="GO" id="GO:1900376">
    <property type="term" value="P:regulation of secondary metabolite biosynthetic process"/>
    <property type="evidence" value="ECO:0007669"/>
    <property type="project" value="TreeGrafter"/>
</dbReference>
<keyword evidence="7 9" id="KW-0479">Metal-binding</keyword>
<dbReference type="EMBL" id="JADEYS010000019">
    <property type="protein sequence ID" value="MBE9398917.1"/>
    <property type="molecule type" value="Genomic_DNA"/>
</dbReference>
<proteinExistence type="inferred from homology"/>
<dbReference type="PANTHER" id="PTHR33202:SF6">
    <property type="entry name" value="ZINC UPTAKE REGULATION PROTEIN"/>
    <property type="match status" value="1"/>
</dbReference>
<comment type="cofactor">
    <cofactor evidence="7">
        <name>Zn(2+)</name>
        <dbReference type="ChEBI" id="CHEBI:29105"/>
    </cofactor>
    <text evidence="7">Binds 1 zinc ion per subunit.</text>
</comment>
<dbReference type="GO" id="GO:0000976">
    <property type="term" value="F:transcription cis-regulatory region binding"/>
    <property type="evidence" value="ECO:0007669"/>
    <property type="project" value="TreeGrafter"/>
</dbReference>
<feature type="binding site" evidence="8">
    <location>
        <position position="129"/>
    </location>
    <ligand>
        <name>Fe cation</name>
        <dbReference type="ChEBI" id="CHEBI:24875"/>
    </ligand>
</feature>
<evidence type="ECO:0000313" key="10">
    <source>
        <dbReference type="EMBL" id="MBE9398917.1"/>
    </source>
</evidence>
<keyword evidence="9" id="KW-0963">Cytoplasm</keyword>
<protein>
    <recommendedName>
        <fullName evidence="9">Ferric uptake regulation protein</fullName>
    </recommendedName>
</protein>
<dbReference type="GO" id="GO:0003700">
    <property type="term" value="F:DNA-binding transcription factor activity"/>
    <property type="evidence" value="ECO:0007669"/>
    <property type="project" value="UniProtKB-UniRule"/>
</dbReference>
<dbReference type="InterPro" id="IPR036388">
    <property type="entry name" value="WH-like_DNA-bd_sf"/>
</dbReference>
<dbReference type="SUPFAM" id="SSF46785">
    <property type="entry name" value="Winged helix' DNA-binding domain"/>
    <property type="match status" value="1"/>
</dbReference>
<dbReference type="GO" id="GO:0045892">
    <property type="term" value="P:negative regulation of DNA-templated transcription"/>
    <property type="evidence" value="ECO:0007669"/>
    <property type="project" value="TreeGrafter"/>
</dbReference>
<dbReference type="Pfam" id="PF01475">
    <property type="entry name" value="FUR"/>
    <property type="match status" value="1"/>
</dbReference>
<sequence length="161" mass="17725">MCADTIAFETHHDHSQCIEQAMDEARSLCKARSLRLTPIRELVLKLVWQSHKPLGAYEILPALAEAGFNSAPPTVYRALDFLQEQGLVHRIAMLNAFIGCPHPDDAHHGCFLICRHCNTAVEADSSAAEALIREQASALGFTTEQQSIEVLGCCPNCQERA</sequence>
<evidence type="ECO:0000256" key="6">
    <source>
        <dbReference type="ARBA" id="ARBA00023163"/>
    </source>
</evidence>
<accession>A0A8J7FF34</accession>
<evidence type="ECO:0000256" key="4">
    <source>
        <dbReference type="ARBA" id="ARBA00023015"/>
    </source>
</evidence>
<dbReference type="CDD" id="cd07153">
    <property type="entry name" value="Fur_like"/>
    <property type="match status" value="1"/>
</dbReference>
<evidence type="ECO:0000256" key="7">
    <source>
        <dbReference type="PIRSR" id="PIRSR602481-1"/>
    </source>
</evidence>
<name>A0A8J7FF34_9GAMM</name>
<evidence type="ECO:0000313" key="11">
    <source>
        <dbReference type="Proteomes" id="UP000640333"/>
    </source>
</evidence>
<dbReference type="Gene3D" id="3.30.1490.190">
    <property type="match status" value="1"/>
</dbReference>
<dbReference type="AlphaFoldDB" id="A0A8J7FF34"/>
<evidence type="ECO:0000256" key="9">
    <source>
        <dbReference type="RuleBase" id="RU364037"/>
    </source>
</evidence>
<evidence type="ECO:0000256" key="5">
    <source>
        <dbReference type="ARBA" id="ARBA00023125"/>
    </source>
</evidence>
<feature type="binding site" evidence="7">
    <location>
        <position position="117"/>
    </location>
    <ligand>
        <name>Zn(2+)</name>
        <dbReference type="ChEBI" id="CHEBI:29105"/>
    </ligand>
</feature>
<dbReference type="Proteomes" id="UP000640333">
    <property type="component" value="Unassembled WGS sequence"/>
</dbReference>
<comment type="subcellular location">
    <subcellularLocation>
        <location evidence="9">Cytoplasm</location>
    </subcellularLocation>
</comment>
<comment type="similarity">
    <text evidence="1 9">Belongs to the Fur family.</text>
</comment>
<keyword evidence="3 7" id="KW-0862">Zinc</keyword>
<dbReference type="InterPro" id="IPR002481">
    <property type="entry name" value="FUR"/>
</dbReference>
<keyword evidence="4 9" id="KW-0805">Transcription regulation</keyword>
<keyword evidence="6 9" id="KW-0804">Transcription</keyword>
<feature type="binding site" evidence="7">
    <location>
        <position position="114"/>
    </location>
    <ligand>
        <name>Zn(2+)</name>
        <dbReference type="ChEBI" id="CHEBI:29105"/>
    </ligand>
</feature>
<evidence type="ECO:0000256" key="2">
    <source>
        <dbReference type="ARBA" id="ARBA00022491"/>
    </source>
</evidence>
<keyword evidence="5 9" id="KW-0238">DNA-binding</keyword>
<keyword evidence="8 9" id="KW-0408">Iron</keyword>
<evidence type="ECO:0000256" key="1">
    <source>
        <dbReference type="ARBA" id="ARBA00007957"/>
    </source>
</evidence>
<reference evidence="10" key="1">
    <citation type="submission" date="2020-10" db="EMBL/GenBank/DDBJ databases">
        <title>Bacterium isolated from coastal waters sediment.</title>
        <authorList>
            <person name="Chen R.-J."/>
            <person name="Lu D.-C."/>
            <person name="Zhu K.-L."/>
            <person name="Du Z.-J."/>
        </authorList>
    </citation>
    <scope>NUCLEOTIDE SEQUENCE</scope>
    <source>
        <strain evidence="10">N1Y112</strain>
    </source>
</reference>
<dbReference type="InterPro" id="IPR043135">
    <property type="entry name" value="Fur_C"/>
</dbReference>
<dbReference type="RefSeq" id="WP_193954610.1">
    <property type="nucleotide sequence ID" value="NZ_JADEYS010000019.1"/>
</dbReference>
<evidence type="ECO:0000256" key="8">
    <source>
        <dbReference type="PIRSR" id="PIRSR602481-2"/>
    </source>
</evidence>
<organism evidence="10 11">
    <name type="scientific">Pontibacterium sinense</name>
    <dbReference type="NCBI Taxonomy" id="2781979"/>
    <lineage>
        <taxon>Bacteria</taxon>
        <taxon>Pseudomonadati</taxon>
        <taxon>Pseudomonadota</taxon>
        <taxon>Gammaproteobacteria</taxon>
        <taxon>Oceanospirillales</taxon>
        <taxon>Oceanospirillaceae</taxon>
        <taxon>Pontibacterium</taxon>
    </lineage>
</organism>
<feature type="binding site" evidence="7">
    <location>
        <position position="154"/>
    </location>
    <ligand>
        <name>Zn(2+)</name>
        <dbReference type="ChEBI" id="CHEBI:29105"/>
    </ligand>
</feature>
<feature type="binding site" evidence="7">
    <location>
        <position position="157"/>
    </location>
    <ligand>
        <name>Zn(2+)</name>
        <dbReference type="ChEBI" id="CHEBI:29105"/>
    </ligand>
</feature>
<dbReference type="Gene3D" id="1.10.10.10">
    <property type="entry name" value="Winged helix-like DNA-binding domain superfamily/Winged helix DNA-binding domain"/>
    <property type="match status" value="1"/>
</dbReference>